<proteinExistence type="predicted"/>
<feature type="domain" description="DHHA1" evidence="2">
    <location>
        <begin position="244"/>
        <end position="323"/>
    </location>
</feature>
<comment type="caution">
    <text evidence="3">The sequence shown here is derived from an EMBL/GenBank/DDBJ whole genome shotgun (WGS) entry which is preliminary data.</text>
</comment>
<dbReference type="InterPro" id="IPR038763">
    <property type="entry name" value="DHH_sf"/>
</dbReference>
<feature type="domain" description="DDH" evidence="1">
    <location>
        <begin position="22"/>
        <end position="163"/>
    </location>
</feature>
<dbReference type="Pfam" id="PF02272">
    <property type="entry name" value="DHHA1"/>
    <property type="match status" value="1"/>
</dbReference>
<dbReference type="InterPro" id="IPR003156">
    <property type="entry name" value="DHHA1_dom"/>
</dbReference>
<sequence>MSTIPAQSWGQAVRAIETAGQISLACHISPDGDALGSMLAFAHGLRHLDRRFTVSFGEPYGVPAMLAFLPGLEMLSEPSLYPAAPDVMITFDAARRDRLGGLAPAAERARELIVLDHHVSNPGFGTIDLVDHDAAATAVVTDQLLTRLGVPLTKDSATCLYAGLASDTGSFKYAMTTPAVHALAGRLIEAGAKPDEVSRELWDRSSFGLLKVLGIALERAVLDEAAIGGLGLVSTTVSRADRLGVGYDRLEGIIDVLRRADEAEVAVVAKENDEGRWYVSTRSKGAVDVGRACEALGGGGHRLAAAFTADGDVQALINRLKELL</sequence>
<evidence type="ECO:0000313" key="3">
    <source>
        <dbReference type="EMBL" id="GAA3237829.1"/>
    </source>
</evidence>
<dbReference type="SUPFAM" id="SSF64182">
    <property type="entry name" value="DHH phosphoesterases"/>
    <property type="match status" value="1"/>
</dbReference>
<dbReference type="Proteomes" id="UP001501237">
    <property type="component" value="Unassembled WGS sequence"/>
</dbReference>
<dbReference type="Gene3D" id="3.10.310.30">
    <property type="match status" value="1"/>
</dbReference>
<dbReference type="Gene3D" id="3.90.1640.10">
    <property type="entry name" value="inorganic pyrophosphatase (n-terminal core)"/>
    <property type="match status" value="1"/>
</dbReference>
<keyword evidence="4" id="KW-1185">Reference proteome</keyword>
<organism evidence="3 4">
    <name type="scientific">Actinocorallia longicatena</name>
    <dbReference type="NCBI Taxonomy" id="111803"/>
    <lineage>
        <taxon>Bacteria</taxon>
        <taxon>Bacillati</taxon>
        <taxon>Actinomycetota</taxon>
        <taxon>Actinomycetes</taxon>
        <taxon>Streptosporangiales</taxon>
        <taxon>Thermomonosporaceae</taxon>
        <taxon>Actinocorallia</taxon>
    </lineage>
</organism>
<dbReference type="EMBL" id="BAAAUV010000033">
    <property type="protein sequence ID" value="GAA3237829.1"/>
    <property type="molecule type" value="Genomic_DNA"/>
</dbReference>
<dbReference type="Pfam" id="PF01368">
    <property type="entry name" value="DHH"/>
    <property type="match status" value="1"/>
</dbReference>
<dbReference type="PANTHER" id="PTHR47618:SF1">
    <property type="entry name" value="BIFUNCTIONAL OLIGORIBONUCLEASE AND PAP PHOSPHATASE NRNA"/>
    <property type="match status" value="1"/>
</dbReference>
<name>A0ABP6QS23_9ACTN</name>
<accession>A0ABP6QS23</accession>
<reference evidence="4" key="1">
    <citation type="journal article" date="2019" name="Int. J. Syst. Evol. Microbiol.">
        <title>The Global Catalogue of Microorganisms (GCM) 10K type strain sequencing project: providing services to taxonomists for standard genome sequencing and annotation.</title>
        <authorList>
            <consortium name="The Broad Institute Genomics Platform"/>
            <consortium name="The Broad Institute Genome Sequencing Center for Infectious Disease"/>
            <person name="Wu L."/>
            <person name="Ma J."/>
        </authorList>
    </citation>
    <scope>NUCLEOTIDE SEQUENCE [LARGE SCALE GENOMIC DNA]</scope>
    <source>
        <strain evidence="4">JCM 9377</strain>
    </source>
</reference>
<dbReference type="PANTHER" id="PTHR47618">
    <property type="entry name" value="BIFUNCTIONAL OLIGORIBONUCLEASE AND PAP PHOSPHATASE NRNA"/>
    <property type="match status" value="1"/>
</dbReference>
<protein>
    <submittedName>
        <fullName evidence="3">Bifunctional oligoribonuclease/PAP phosphatase NrnA</fullName>
    </submittedName>
</protein>
<dbReference type="InterPro" id="IPR051319">
    <property type="entry name" value="Oligoribo/pAp-PDE_c-di-AMP_PDE"/>
</dbReference>
<evidence type="ECO:0000259" key="1">
    <source>
        <dbReference type="Pfam" id="PF01368"/>
    </source>
</evidence>
<dbReference type="RefSeq" id="WP_344837912.1">
    <property type="nucleotide sequence ID" value="NZ_BAAAUV010000033.1"/>
</dbReference>
<dbReference type="InterPro" id="IPR001667">
    <property type="entry name" value="DDH_dom"/>
</dbReference>
<gene>
    <name evidence="3" type="ORF">GCM10010468_73020</name>
</gene>
<evidence type="ECO:0000259" key="2">
    <source>
        <dbReference type="Pfam" id="PF02272"/>
    </source>
</evidence>
<evidence type="ECO:0000313" key="4">
    <source>
        <dbReference type="Proteomes" id="UP001501237"/>
    </source>
</evidence>